<dbReference type="RefSeq" id="WP_117274564.1">
    <property type="nucleotide sequence ID" value="NZ_LS992154.1"/>
</dbReference>
<dbReference type="HAMAP" id="MF_00061">
    <property type="entry name" value="IspE"/>
    <property type="match status" value="1"/>
</dbReference>
<keyword evidence="6" id="KW-0414">Isoprene biosynthesis</keyword>
<evidence type="ECO:0000259" key="7">
    <source>
        <dbReference type="Pfam" id="PF00288"/>
    </source>
</evidence>
<evidence type="ECO:0000256" key="5">
    <source>
        <dbReference type="ARBA" id="ARBA00022840"/>
    </source>
</evidence>
<feature type="binding site" evidence="6">
    <location>
        <begin position="89"/>
        <end position="99"/>
    </location>
    <ligand>
        <name>ATP</name>
        <dbReference type="ChEBI" id="CHEBI:30616"/>
    </ligand>
</feature>
<comment type="function">
    <text evidence="6">Catalyzes the phosphorylation of the position 2 hydroxy group of 4-diphosphocytidyl-2C-methyl-D-erythritol.</text>
</comment>
<keyword evidence="4 6" id="KW-0418">Kinase</keyword>
<dbReference type="InterPro" id="IPR006204">
    <property type="entry name" value="GHMP_kinase_N_dom"/>
</dbReference>
<dbReference type="AlphaFoldDB" id="A0A3B0Q8S3"/>
<dbReference type="PIRSF" id="PIRSF010376">
    <property type="entry name" value="IspE"/>
    <property type="match status" value="1"/>
</dbReference>
<dbReference type="PANTHER" id="PTHR43527:SF2">
    <property type="entry name" value="4-DIPHOSPHOCYTIDYL-2-C-METHYL-D-ERYTHRITOL KINASE, CHLOROPLASTIC"/>
    <property type="match status" value="1"/>
</dbReference>
<dbReference type="UniPathway" id="UPA00056">
    <property type="reaction ID" value="UER00094"/>
</dbReference>
<keyword evidence="9" id="KW-1185">Reference proteome</keyword>
<dbReference type="InterPro" id="IPR036554">
    <property type="entry name" value="GHMP_kinase_C_sf"/>
</dbReference>
<dbReference type="OrthoDB" id="9809438at2"/>
<sequence length="291" mass="33160">MDLFSPAKLNLFLKLHGKTSHGFHEMTTQYQIIDFGDNLYLESSNEDTLICNLPELSTPHNLIWKSLQIFRDYTEVNDPVTWRLDKRIPIGAGVGGGSSNAATALYALNKHFQTQLSNDVLQELGKKIGMDVPLFFSSGSAIGIGCGEEILPYEDYNCEERYVLYFSDEGVLTKDAFSYLHPDDFSHREEDIALYRKENDLEKSVFRFRKDLEEKKQMLKRIWSPFHAHVGMSGAGATLFVSYPIEIETDPSVVQAIHTTIQDSHGLLVNSLRKHSGEWFLNRNNLFTTTR</sequence>
<dbReference type="InterPro" id="IPR020568">
    <property type="entry name" value="Ribosomal_Su5_D2-typ_SF"/>
</dbReference>
<comment type="catalytic activity">
    <reaction evidence="6">
        <text>4-CDP-2-C-methyl-D-erythritol + ATP = 4-CDP-2-C-methyl-D-erythritol 2-phosphate + ADP + H(+)</text>
        <dbReference type="Rhea" id="RHEA:18437"/>
        <dbReference type="ChEBI" id="CHEBI:15378"/>
        <dbReference type="ChEBI" id="CHEBI:30616"/>
        <dbReference type="ChEBI" id="CHEBI:57823"/>
        <dbReference type="ChEBI" id="CHEBI:57919"/>
        <dbReference type="ChEBI" id="CHEBI:456216"/>
        <dbReference type="EC" id="2.7.1.148"/>
    </reaction>
</comment>
<evidence type="ECO:0000313" key="8">
    <source>
        <dbReference type="EMBL" id="SYX09277.1"/>
    </source>
</evidence>
<feature type="domain" description="GHMP kinase N-terminal" evidence="7">
    <location>
        <begin position="61"/>
        <end position="138"/>
    </location>
</feature>
<keyword evidence="2 6" id="KW-0808">Transferase</keyword>
<feature type="active site" evidence="6">
    <location>
        <position position="131"/>
    </location>
</feature>
<dbReference type="GO" id="GO:0005524">
    <property type="term" value="F:ATP binding"/>
    <property type="evidence" value="ECO:0007669"/>
    <property type="project" value="UniProtKB-UniRule"/>
</dbReference>
<reference evidence="9" key="1">
    <citation type="submission" date="2017-11" db="EMBL/GenBank/DDBJ databases">
        <authorList>
            <person name="Seth-Smith MB H."/>
        </authorList>
    </citation>
    <scope>NUCLEOTIDE SEQUENCE [LARGE SCALE GENOMIC DNA]</scope>
</reference>
<keyword evidence="3 6" id="KW-0547">Nucleotide-binding</keyword>
<evidence type="ECO:0000256" key="6">
    <source>
        <dbReference type="HAMAP-Rule" id="MF_00061"/>
    </source>
</evidence>
<proteinExistence type="inferred from homology"/>
<protein>
    <recommendedName>
        <fullName evidence="1 6">4-diphosphocytidyl-2-C-methyl-D-erythritol kinase</fullName>
        <shortName evidence="6">CMK</shortName>
        <ecNumber evidence="6">2.7.1.148</ecNumber>
    </recommendedName>
    <alternativeName>
        <fullName evidence="6">4-(cytidine-5'-diphospho)-2-C-methyl-D-erythritol kinase</fullName>
    </alternativeName>
</protein>
<evidence type="ECO:0000256" key="3">
    <source>
        <dbReference type="ARBA" id="ARBA00022741"/>
    </source>
</evidence>
<evidence type="ECO:0000256" key="1">
    <source>
        <dbReference type="ARBA" id="ARBA00017473"/>
    </source>
</evidence>
<dbReference type="NCBIfam" id="TIGR00154">
    <property type="entry name" value="ispE"/>
    <property type="match status" value="1"/>
</dbReference>
<dbReference type="InterPro" id="IPR004424">
    <property type="entry name" value="IspE"/>
</dbReference>
<dbReference type="Pfam" id="PF00288">
    <property type="entry name" value="GHMP_kinases_N"/>
    <property type="match status" value="1"/>
</dbReference>
<feature type="active site" evidence="6">
    <location>
        <position position="8"/>
    </location>
</feature>
<dbReference type="SUPFAM" id="SSF55060">
    <property type="entry name" value="GHMP Kinase, C-terminal domain"/>
    <property type="match status" value="1"/>
</dbReference>
<dbReference type="Gene3D" id="3.30.230.10">
    <property type="match status" value="1"/>
</dbReference>
<dbReference type="EMBL" id="LS992154">
    <property type="protein sequence ID" value="SYX09277.1"/>
    <property type="molecule type" value="Genomic_DNA"/>
</dbReference>
<gene>
    <name evidence="6 8" type="primary">ispE</name>
    <name evidence="8" type="ORF">C834K_0837</name>
</gene>
<dbReference type="Proteomes" id="UP000258476">
    <property type="component" value="Chromosome"/>
</dbReference>
<accession>A0A3B0Q8S3</accession>
<comment type="similarity">
    <text evidence="6">Belongs to the GHMP kinase family. IspE subfamily.</text>
</comment>
<dbReference type="GO" id="GO:0019288">
    <property type="term" value="P:isopentenyl diphosphate biosynthetic process, methylerythritol 4-phosphate pathway"/>
    <property type="evidence" value="ECO:0007669"/>
    <property type="project" value="UniProtKB-UniRule"/>
</dbReference>
<dbReference type="SUPFAM" id="SSF54211">
    <property type="entry name" value="Ribosomal protein S5 domain 2-like"/>
    <property type="match status" value="1"/>
</dbReference>
<name>A0A3B0Q8S3_9CHLA</name>
<evidence type="ECO:0000256" key="2">
    <source>
        <dbReference type="ARBA" id="ARBA00022679"/>
    </source>
</evidence>
<keyword evidence="5 6" id="KW-0067">ATP-binding</keyword>
<evidence type="ECO:0000256" key="4">
    <source>
        <dbReference type="ARBA" id="ARBA00022777"/>
    </source>
</evidence>
<dbReference type="PANTHER" id="PTHR43527">
    <property type="entry name" value="4-DIPHOSPHOCYTIDYL-2-C-METHYL-D-ERYTHRITOL KINASE, CHLOROPLASTIC"/>
    <property type="match status" value="1"/>
</dbReference>
<organism evidence="8 9">
    <name type="scientific">Chlamydia poikilotherma</name>
    <dbReference type="NCBI Taxonomy" id="1967783"/>
    <lineage>
        <taxon>Bacteria</taxon>
        <taxon>Pseudomonadati</taxon>
        <taxon>Chlamydiota</taxon>
        <taxon>Chlamydiia</taxon>
        <taxon>Chlamydiales</taxon>
        <taxon>Chlamydiaceae</taxon>
        <taxon>Chlamydia/Chlamydophila group</taxon>
        <taxon>Chlamydia</taxon>
    </lineage>
</organism>
<comment type="pathway">
    <text evidence="6">Isoprenoid biosynthesis; isopentenyl diphosphate biosynthesis via DXP pathway; isopentenyl diphosphate from 1-deoxy-D-xylulose 5-phosphate: step 3/6.</text>
</comment>
<dbReference type="GO" id="GO:0050515">
    <property type="term" value="F:4-(cytidine 5'-diphospho)-2-C-methyl-D-erythritol kinase activity"/>
    <property type="evidence" value="ECO:0007669"/>
    <property type="project" value="UniProtKB-UniRule"/>
</dbReference>
<dbReference type="EC" id="2.7.1.148" evidence="6"/>
<dbReference type="GO" id="GO:0016114">
    <property type="term" value="P:terpenoid biosynthetic process"/>
    <property type="evidence" value="ECO:0007669"/>
    <property type="project" value="UniProtKB-UniRule"/>
</dbReference>
<dbReference type="InterPro" id="IPR014721">
    <property type="entry name" value="Ribsml_uS5_D2-typ_fold_subgr"/>
</dbReference>
<evidence type="ECO:0000313" key="9">
    <source>
        <dbReference type="Proteomes" id="UP000258476"/>
    </source>
</evidence>
<dbReference type="KEGG" id="chla:C834K_0837"/>
<dbReference type="Gene3D" id="3.30.70.890">
    <property type="entry name" value="GHMP kinase, C-terminal domain"/>
    <property type="match status" value="1"/>
</dbReference>